<dbReference type="OrthoDB" id="422637at2759"/>
<evidence type="ECO:0000256" key="9">
    <source>
        <dbReference type="SAM" id="Phobius"/>
    </source>
</evidence>
<keyword evidence="4" id="KW-0547">Nucleotide-binding</keyword>
<comment type="caution">
    <text evidence="11">The sequence shown here is derived from an EMBL/GenBank/DDBJ whole genome shotgun (WGS) entry which is preliminary data.</text>
</comment>
<dbReference type="GO" id="GO:0042760">
    <property type="term" value="P:very long-chain fatty acid catabolic process"/>
    <property type="evidence" value="ECO:0007669"/>
    <property type="project" value="TreeGrafter"/>
</dbReference>
<keyword evidence="3 9" id="KW-0812">Transmembrane</keyword>
<keyword evidence="5" id="KW-0067">ATP-binding</keyword>
<dbReference type="GO" id="GO:0005524">
    <property type="term" value="F:ATP binding"/>
    <property type="evidence" value="ECO:0007669"/>
    <property type="project" value="UniProtKB-KW"/>
</dbReference>
<dbReference type="SUPFAM" id="SSF52540">
    <property type="entry name" value="P-loop containing nucleoside triphosphate hydrolases"/>
    <property type="match status" value="1"/>
</dbReference>
<evidence type="ECO:0000256" key="7">
    <source>
        <dbReference type="ARBA" id="ARBA00023136"/>
    </source>
</evidence>
<evidence type="ECO:0000256" key="6">
    <source>
        <dbReference type="ARBA" id="ARBA00022989"/>
    </source>
</evidence>
<dbReference type="InterPro" id="IPR050835">
    <property type="entry name" value="ABC_transporter_sub-D"/>
</dbReference>
<keyword evidence="12" id="KW-1185">Reference proteome</keyword>
<reference evidence="11 12" key="1">
    <citation type="submission" date="2017-08" db="EMBL/GenBank/DDBJ databases">
        <title>Acidophilic green algal genome provides insights into adaptation to an acidic environment.</title>
        <authorList>
            <person name="Hirooka S."/>
            <person name="Hirose Y."/>
            <person name="Kanesaki Y."/>
            <person name="Higuchi S."/>
            <person name="Fujiwara T."/>
            <person name="Onuma R."/>
            <person name="Era A."/>
            <person name="Ohbayashi R."/>
            <person name="Uzuka A."/>
            <person name="Nozaki H."/>
            <person name="Yoshikawa H."/>
            <person name="Miyagishima S.Y."/>
        </authorList>
    </citation>
    <scope>NUCLEOTIDE SEQUENCE [LARGE SCALE GENOMIC DNA]</scope>
    <source>
        <strain evidence="11 12">NIES-2499</strain>
    </source>
</reference>
<keyword evidence="6 9" id="KW-1133">Transmembrane helix</keyword>
<evidence type="ECO:0000256" key="3">
    <source>
        <dbReference type="ARBA" id="ARBA00022692"/>
    </source>
</evidence>
<dbReference type="InterPro" id="IPR027417">
    <property type="entry name" value="P-loop_NTPase"/>
</dbReference>
<evidence type="ECO:0000256" key="4">
    <source>
        <dbReference type="ARBA" id="ARBA00022741"/>
    </source>
</evidence>
<dbReference type="Pfam" id="PF06472">
    <property type="entry name" value="ABC_membrane_2"/>
    <property type="match status" value="1"/>
</dbReference>
<feature type="domain" description="ABC transporter" evidence="10">
    <location>
        <begin position="450"/>
        <end position="697"/>
    </location>
</feature>
<evidence type="ECO:0000256" key="5">
    <source>
        <dbReference type="ARBA" id="ARBA00022840"/>
    </source>
</evidence>
<dbReference type="GO" id="GO:0015910">
    <property type="term" value="P:long-chain fatty acid import into peroxisome"/>
    <property type="evidence" value="ECO:0007669"/>
    <property type="project" value="TreeGrafter"/>
</dbReference>
<dbReference type="PROSITE" id="PS00211">
    <property type="entry name" value="ABC_TRANSPORTER_1"/>
    <property type="match status" value="1"/>
</dbReference>
<comment type="similarity">
    <text evidence="1">Belongs to the ABC transporter superfamily. ABCD family. Peroxisomal fatty acyl CoA transporter (TC 3.A.1.203) subfamily.</text>
</comment>
<keyword evidence="8" id="KW-0175">Coiled coil</keyword>
<evidence type="ECO:0000313" key="12">
    <source>
        <dbReference type="Proteomes" id="UP000232323"/>
    </source>
</evidence>
<evidence type="ECO:0000259" key="10">
    <source>
        <dbReference type="PROSITE" id="PS50893"/>
    </source>
</evidence>
<organism evidence="11 12">
    <name type="scientific">Chlamydomonas eustigma</name>
    <dbReference type="NCBI Taxonomy" id="1157962"/>
    <lineage>
        <taxon>Eukaryota</taxon>
        <taxon>Viridiplantae</taxon>
        <taxon>Chlorophyta</taxon>
        <taxon>core chlorophytes</taxon>
        <taxon>Chlorophyceae</taxon>
        <taxon>CS clade</taxon>
        <taxon>Chlamydomonadales</taxon>
        <taxon>Chlamydomonadaceae</taxon>
        <taxon>Chlamydomonas</taxon>
    </lineage>
</organism>
<keyword evidence="2" id="KW-0813">Transport</keyword>
<dbReference type="GO" id="GO:0140359">
    <property type="term" value="F:ABC-type transporter activity"/>
    <property type="evidence" value="ECO:0007669"/>
    <property type="project" value="InterPro"/>
</dbReference>
<dbReference type="InterPro" id="IPR017871">
    <property type="entry name" value="ABC_transporter-like_CS"/>
</dbReference>
<dbReference type="InterPro" id="IPR011527">
    <property type="entry name" value="ABC1_TM_dom"/>
</dbReference>
<dbReference type="PANTHER" id="PTHR11384:SF67">
    <property type="entry name" value="ATP-BINDING CASSETTE SUB-FAMILY D MEMBER 1"/>
    <property type="match status" value="1"/>
</dbReference>
<protein>
    <recommendedName>
        <fullName evidence="10">ABC transporter domain-containing protein</fullName>
    </recommendedName>
</protein>
<gene>
    <name evidence="11" type="ORF">CEUSTIGMA_g5602.t1</name>
</gene>
<dbReference type="EMBL" id="BEGY01000030">
    <property type="protein sequence ID" value="GAX78160.1"/>
    <property type="molecule type" value="Genomic_DNA"/>
</dbReference>
<dbReference type="PANTHER" id="PTHR11384">
    <property type="entry name" value="ATP-BINDING CASSETTE, SUB-FAMILY D MEMBER"/>
    <property type="match status" value="1"/>
</dbReference>
<feature type="coiled-coil region" evidence="8">
    <location>
        <begin position="391"/>
        <end position="418"/>
    </location>
</feature>
<dbReference type="InterPro" id="IPR003439">
    <property type="entry name" value="ABC_transporter-like_ATP-bd"/>
</dbReference>
<proteinExistence type="inferred from homology"/>
<evidence type="ECO:0000256" key="8">
    <source>
        <dbReference type="SAM" id="Coils"/>
    </source>
</evidence>
<dbReference type="GO" id="GO:0006635">
    <property type="term" value="P:fatty acid beta-oxidation"/>
    <property type="evidence" value="ECO:0007669"/>
    <property type="project" value="TreeGrafter"/>
</dbReference>
<dbReference type="STRING" id="1157962.A0A250X5X7"/>
<dbReference type="Proteomes" id="UP000232323">
    <property type="component" value="Unassembled WGS sequence"/>
</dbReference>
<evidence type="ECO:0000313" key="11">
    <source>
        <dbReference type="EMBL" id="GAX78160.1"/>
    </source>
</evidence>
<dbReference type="InterPro" id="IPR003593">
    <property type="entry name" value="AAA+_ATPase"/>
</dbReference>
<dbReference type="CDD" id="cd03223">
    <property type="entry name" value="ABCD_peroxisomal_ALDP"/>
    <property type="match status" value="1"/>
</dbReference>
<dbReference type="GO" id="GO:0005324">
    <property type="term" value="F:long-chain fatty acid transmembrane transporter activity"/>
    <property type="evidence" value="ECO:0007669"/>
    <property type="project" value="TreeGrafter"/>
</dbReference>
<accession>A0A250X5X7</accession>
<evidence type="ECO:0000256" key="2">
    <source>
        <dbReference type="ARBA" id="ARBA00022448"/>
    </source>
</evidence>
<dbReference type="AlphaFoldDB" id="A0A250X5X7"/>
<name>A0A250X5X7_9CHLO</name>
<dbReference type="GO" id="GO:0007031">
    <property type="term" value="P:peroxisome organization"/>
    <property type="evidence" value="ECO:0007669"/>
    <property type="project" value="TreeGrafter"/>
</dbReference>
<dbReference type="PROSITE" id="PS50893">
    <property type="entry name" value="ABC_TRANSPORTER_2"/>
    <property type="match status" value="1"/>
</dbReference>
<sequence>MAKKPLIHSVSSPFNRRHLYAIAVIAGGITIGGRVCMAIRNAQREQKLLLPDSSGISKTRKAVRIAVNMHFFSRLRVILGICVPGPFSREAMLILSQTVLLVFRTLLTDWISHIEGISGSTLVSLDFPAFGKSLVEFGLLGIPAAIVNSGLKYIQKKIEISFQSRLTEYLHKEYCKNRAYYAASNLGGMTSTDQRITEDVDKFCFCISDLYSHTFKPFLDVVLFTRSLSKVMGYRGQFALYGYYLIVAYVLRAISPPLAQMTSQEAALTGSLRAAHQRLVTYSEEVAYNDPPGGAAELMILNQHLRRLVKYSDLSAVQRFFQQIVDGYLVKYFASVTALLVYAAPIFFKDPKLRASQGELTRDYIRSMRLLQNTNRGIGDLVLVYKRVSNLASHTGRVSELLEQVRNLSEEDAEHKELFRRNVSATHMLGISSSTTEGSLPPCRITGDILRCHQVSLDSPDGTPLVRKLTFEVLPGKSCMIVGQNGCGKSSLFRVLSGLWPLQAGEVTCPPKANLFYLSQRPYLVSGTLRDQVLYPFPPHGVWLASAKEERVAYVSVAGRRPPEVVTQELDAELEACLQAVELEYLLTRGRGWDQVMNWQETLSGGEKQRLAMARLLYHRPSYAILDECTSAVSADGEVKLYEELQKAGITCLSIAHRSALRRFHSCILHFDGSLSKSGLGWSIEEVPPSDMTSMSAEDKKSND</sequence>
<feature type="transmembrane region" description="Helical" evidence="9">
    <location>
        <begin position="20"/>
        <end position="39"/>
    </location>
</feature>
<evidence type="ECO:0000256" key="1">
    <source>
        <dbReference type="ARBA" id="ARBA00008575"/>
    </source>
</evidence>
<dbReference type="GO" id="GO:0016887">
    <property type="term" value="F:ATP hydrolysis activity"/>
    <property type="evidence" value="ECO:0007669"/>
    <property type="project" value="InterPro"/>
</dbReference>
<keyword evidence="7 9" id="KW-0472">Membrane</keyword>
<dbReference type="GO" id="GO:0005778">
    <property type="term" value="C:peroxisomal membrane"/>
    <property type="evidence" value="ECO:0007669"/>
    <property type="project" value="TreeGrafter"/>
</dbReference>
<feature type="transmembrane region" description="Helical" evidence="9">
    <location>
        <begin position="329"/>
        <end position="348"/>
    </location>
</feature>
<dbReference type="Pfam" id="PF00005">
    <property type="entry name" value="ABC_tran"/>
    <property type="match status" value="1"/>
</dbReference>
<dbReference type="SMART" id="SM00382">
    <property type="entry name" value="AAA"/>
    <property type="match status" value="1"/>
</dbReference>
<dbReference type="Gene3D" id="3.40.50.300">
    <property type="entry name" value="P-loop containing nucleotide triphosphate hydrolases"/>
    <property type="match status" value="1"/>
</dbReference>